<organism evidence="1 2">
    <name type="scientific">Lachancea lanzarotensis</name>
    <dbReference type="NCBI Taxonomy" id="1245769"/>
    <lineage>
        <taxon>Eukaryota</taxon>
        <taxon>Fungi</taxon>
        <taxon>Dikarya</taxon>
        <taxon>Ascomycota</taxon>
        <taxon>Saccharomycotina</taxon>
        <taxon>Saccharomycetes</taxon>
        <taxon>Saccharomycetales</taxon>
        <taxon>Saccharomycetaceae</taxon>
        <taxon>Lachancea</taxon>
    </lineage>
</organism>
<reference evidence="1 2" key="1">
    <citation type="submission" date="2014-12" db="EMBL/GenBank/DDBJ databases">
        <authorList>
            <person name="Neuveglise Cecile"/>
        </authorList>
    </citation>
    <scope>NUCLEOTIDE SEQUENCE [LARGE SCALE GENOMIC DNA]</scope>
    <source>
        <strain evidence="1 2">CBS 12615</strain>
    </source>
</reference>
<dbReference type="PANTHER" id="PTHR17985">
    <property type="entry name" value="SER/THR-RICH PROTEIN T10 IN DGCR REGION"/>
    <property type="match status" value="1"/>
</dbReference>
<dbReference type="GO" id="GO:0009306">
    <property type="term" value="P:protein secretion"/>
    <property type="evidence" value="ECO:0007669"/>
    <property type="project" value="TreeGrafter"/>
</dbReference>
<dbReference type="HOGENOM" id="CLU_047037_0_0_1"/>
<name>A0A0C7N8H7_9SACH</name>
<evidence type="ECO:0000313" key="2">
    <source>
        <dbReference type="Proteomes" id="UP000054304"/>
    </source>
</evidence>
<dbReference type="GeneID" id="34687750"/>
<dbReference type="PANTHER" id="PTHR17985:SF8">
    <property type="entry name" value="TRANSPORT AND GOLGI ORGANIZATION PROTEIN 2 HOMOLOG"/>
    <property type="match status" value="1"/>
</dbReference>
<dbReference type="Proteomes" id="UP000054304">
    <property type="component" value="Unassembled WGS sequence"/>
</dbReference>
<dbReference type="OrthoDB" id="191601at2759"/>
<protein>
    <submittedName>
        <fullName evidence="1">LALA0S10e04874g1_1</fullName>
    </submittedName>
</protein>
<accession>A0A0C7N8H7</accession>
<evidence type="ECO:0000313" key="1">
    <source>
        <dbReference type="EMBL" id="CEP64205.1"/>
    </source>
</evidence>
<proteinExistence type="predicted"/>
<dbReference type="EMBL" id="LN736369">
    <property type="protein sequence ID" value="CEP64205.1"/>
    <property type="molecule type" value="Genomic_DNA"/>
</dbReference>
<keyword evidence="2" id="KW-1185">Reference proteome</keyword>
<dbReference type="GO" id="GO:0005794">
    <property type="term" value="C:Golgi apparatus"/>
    <property type="evidence" value="ECO:0007669"/>
    <property type="project" value="TreeGrafter"/>
</dbReference>
<dbReference type="Pfam" id="PF05742">
    <property type="entry name" value="TANGO2"/>
    <property type="match status" value="1"/>
</dbReference>
<dbReference type="RefSeq" id="XP_022630415.1">
    <property type="nucleotide sequence ID" value="XM_022770505.1"/>
</dbReference>
<sequence>MCILLASSAHPRYSLILISNRDEFYERETQHTTLDKDEFILCPIDLALNSEGTSKRGTWCGVNKDGKISVVLNLRHNRPRQAGSSANPVFSRGSVPMKFLSERTPFSEWDTFEKFAHKFPALRNGDLNLFVGDCKAGKFTAMDSFGLSMPVLTSENRSFVMSNDFVGSSEKWPKVKTAETLLLQLVRNSTTATEDQLIEQCLQIASYSECDESSAISKEQLTTRNIFVPPLSANSKTNVGATLACGRYYGTRSQIVVLVSRTEPVVTFVEQVLHDSDSDATTFSPSNPKQRVKFKLNLESRL</sequence>
<dbReference type="AlphaFoldDB" id="A0A0C7N8H7"/>
<dbReference type="InterPro" id="IPR008551">
    <property type="entry name" value="TANGO2"/>
</dbReference>
<dbReference type="GO" id="GO:0005777">
    <property type="term" value="C:peroxisome"/>
    <property type="evidence" value="ECO:0007669"/>
    <property type="project" value="EnsemblFungi"/>
</dbReference>
<gene>
    <name evidence="1" type="ORF">LALA0_S10e04874g</name>
</gene>
<dbReference type="GO" id="GO:0007030">
    <property type="term" value="P:Golgi organization"/>
    <property type="evidence" value="ECO:0007669"/>
    <property type="project" value="TreeGrafter"/>
</dbReference>